<evidence type="ECO:0000313" key="4">
    <source>
        <dbReference type="Proteomes" id="UP000663440"/>
    </source>
</evidence>
<gene>
    <name evidence="3" type="ORF">J0383_18825</name>
</gene>
<protein>
    <submittedName>
        <fullName evidence="3">Uncharacterized protein</fullName>
    </submittedName>
</protein>
<dbReference type="RefSeq" id="WP_207295507.1">
    <property type="nucleotide sequence ID" value="NZ_CP071448.1"/>
</dbReference>
<keyword evidence="2" id="KW-0812">Transmembrane</keyword>
<name>A0ABX7QCB5_9FLAO</name>
<organism evidence="3 4">
    <name type="scientific">Flavobacterium endoglycinae</name>
    <dbReference type="NCBI Taxonomy" id="2816357"/>
    <lineage>
        <taxon>Bacteria</taxon>
        <taxon>Pseudomonadati</taxon>
        <taxon>Bacteroidota</taxon>
        <taxon>Flavobacteriia</taxon>
        <taxon>Flavobacteriales</taxon>
        <taxon>Flavobacteriaceae</taxon>
        <taxon>Flavobacterium</taxon>
    </lineage>
</organism>
<sequence>MEILFTIIGFIILGAIVRSSLNDKSVEAKPQNSSEWIIQLIICLAVGAIVWSLIPESCKHRKNSDYDPASHEKLSPDYKD</sequence>
<dbReference type="EMBL" id="CP071448">
    <property type="protein sequence ID" value="QSW88304.1"/>
    <property type="molecule type" value="Genomic_DNA"/>
</dbReference>
<feature type="compositionally biased region" description="Basic and acidic residues" evidence="1">
    <location>
        <begin position="63"/>
        <end position="80"/>
    </location>
</feature>
<proteinExistence type="predicted"/>
<feature type="region of interest" description="Disordered" evidence="1">
    <location>
        <begin position="59"/>
        <end position="80"/>
    </location>
</feature>
<keyword evidence="4" id="KW-1185">Reference proteome</keyword>
<feature type="transmembrane region" description="Helical" evidence="2">
    <location>
        <begin position="35"/>
        <end position="54"/>
    </location>
</feature>
<evidence type="ECO:0000313" key="3">
    <source>
        <dbReference type="EMBL" id="QSW88304.1"/>
    </source>
</evidence>
<evidence type="ECO:0000256" key="1">
    <source>
        <dbReference type="SAM" id="MobiDB-lite"/>
    </source>
</evidence>
<accession>A0ABX7QCB5</accession>
<keyword evidence="2" id="KW-1133">Transmembrane helix</keyword>
<evidence type="ECO:0000256" key="2">
    <source>
        <dbReference type="SAM" id="Phobius"/>
    </source>
</evidence>
<dbReference type="Proteomes" id="UP000663440">
    <property type="component" value="Chromosome"/>
</dbReference>
<reference evidence="3 4" key="1">
    <citation type="submission" date="2021-03" db="EMBL/GenBank/DDBJ databases">
        <title>Flavobacterium kribbensis sp. nov, an endophytic bacteria, isolated from soybean.</title>
        <authorList>
            <person name="Lee J."/>
            <person name="Seo J."/>
        </authorList>
    </citation>
    <scope>NUCLEOTIDE SEQUENCE [LARGE SCALE GENOMIC DNA]</scope>
    <source>
        <strain evidence="3 4">BB8</strain>
    </source>
</reference>
<keyword evidence="2" id="KW-0472">Membrane</keyword>